<feature type="domain" description="Alpha-2-macroglobulin bait region" evidence="3">
    <location>
        <begin position="1039"/>
        <end position="1195"/>
    </location>
</feature>
<dbReference type="InterPro" id="IPR002890">
    <property type="entry name" value="MG2"/>
</dbReference>
<name>A0A8J7JG70_9BACT</name>
<accession>A0A8J7JG70</accession>
<organism evidence="5 6">
    <name type="scientific">Geomesophilobacter sediminis</name>
    <dbReference type="NCBI Taxonomy" id="2798584"/>
    <lineage>
        <taxon>Bacteria</taxon>
        <taxon>Pseudomonadati</taxon>
        <taxon>Thermodesulfobacteriota</taxon>
        <taxon>Desulfuromonadia</taxon>
        <taxon>Geobacterales</taxon>
        <taxon>Geobacteraceae</taxon>
        <taxon>Geomesophilobacter</taxon>
    </lineage>
</organism>
<dbReference type="Pfam" id="PF17973">
    <property type="entry name" value="bMG10"/>
    <property type="match status" value="1"/>
</dbReference>
<dbReference type="SMART" id="SM01359">
    <property type="entry name" value="A2M_N_2"/>
    <property type="match status" value="1"/>
</dbReference>
<evidence type="ECO:0000313" key="5">
    <source>
        <dbReference type="EMBL" id="MBJ6723450.1"/>
    </source>
</evidence>
<dbReference type="InterPro" id="IPR021868">
    <property type="entry name" value="Alpha_2_Macroglob_MG3"/>
</dbReference>
<feature type="domain" description="Alpha-2-macroglobulin" evidence="4">
    <location>
        <begin position="1254"/>
        <end position="1343"/>
    </location>
</feature>
<dbReference type="SMART" id="SM01360">
    <property type="entry name" value="A2M"/>
    <property type="match status" value="1"/>
</dbReference>
<dbReference type="EMBL" id="JAEMHM010000002">
    <property type="protein sequence ID" value="MBJ6723450.1"/>
    <property type="molecule type" value="Genomic_DNA"/>
</dbReference>
<dbReference type="PANTHER" id="PTHR40094:SF1">
    <property type="entry name" value="UBIQUITIN DOMAIN-CONTAINING PROTEIN"/>
    <property type="match status" value="1"/>
</dbReference>
<feature type="chain" id="PRO_5035167188" description="Alpha-2-macroglobulin" evidence="2">
    <location>
        <begin position="22"/>
        <end position="1918"/>
    </location>
</feature>
<dbReference type="InterPro" id="IPR001599">
    <property type="entry name" value="Macroglobln_a2"/>
</dbReference>
<gene>
    <name evidence="5" type="ORF">JFN93_01900</name>
</gene>
<dbReference type="PANTHER" id="PTHR40094">
    <property type="entry name" value="ALPHA-2-MACROGLOBULIN HOMOLOG"/>
    <property type="match status" value="1"/>
</dbReference>
<evidence type="ECO:0000259" key="4">
    <source>
        <dbReference type="SMART" id="SM01360"/>
    </source>
</evidence>
<comment type="similarity">
    <text evidence="1">Belongs to the protease inhibitor I39 (alpha-2-macroglobulin) family. Bacterial alpha-2-macroglobulin subfamily.</text>
</comment>
<dbReference type="InterPro" id="IPR008930">
    <property type="entry name" value="Terpenoid_cyclase/PrenylTrfase"/>
</dbReference>
<evidence type="ECO:0008006" key="7">
    <source>
        <dbReference type="Google" id="ProtNLM"/>
    </source>
</evidence>
<keyword evidence="2" id="KW-0732">Signal</keyword>
<sequence length="1918" mass="209106">MRLSLVGLAMLLIFAATAAWADSPRVERFSPTGRAKGVRQVAVLFSEPMTTFGDPRNDSPFDISCPEKGSGRWVDVSNWVFDFDRDVPAGVSCLFTLKDGLKSASGLPVGGERSFSFSTGGPGILHARPSDGKTIEEDQIFILDLDGAPDEASVLGNVRFAVEGLAEPVGAEIVKGTERATVLKAAGEKDLDTTLLLRCRQRFPSKAAVKLIWGAGVRSVTGLVSDEQVVNYTVQDSFTVTFKCERTRADAACLPMTPMQLRFSAPVPTPLARKIVLKSGKRTYRPKAIAEDEESTEESATALPTVRAVKFEGPFPEHKSLKLELPAGFADEAGRRPANADKFPLKVTTDGYPPLAKFAAPFGIVEWGADAAIPVTLRNLEPNVKGRQLSALPAPAAEAAVPAQPAATPAEGIKGKTRRLDDSREEQIIQWLRKVREARREKPLLKGAGADRIVVPKPNGEKAFEVVGIPVKKPGFYVVELESPILGAALLEKKRPMFVSSAALVTNLSAHFKKGHESSLVWVTSLDKGEPVAGAAVTVRDCKGKLYWRGTTDAEGIARIGKKFPEQLPYCSQEKEAEEEEDSYSDNNGSMLQGTSGGLFVFARRNDDLTLVHTSWDRGIESWRFNLPGAEYREHTIAHTVFDRTLVRAGETVHMKHFMRNHVMKGFALRKPSELPQAVVVQHRGSGQTYEFPLSWHADNSAESTMTVPKGAELGFYDVYLTQKSTAPANGEESDSQRGGSYVVGWNSGFFRVEAFRVPLMRGVVEPPKEPAVNATAVDVDLYVAHLSGGGAGGAPVKLRTRVAPRSVHFDDYEEYTFANGKVQTGVVKEDYQDPASEGEELREDLSGTPQYRTQEFVLDKSGAYRARIGALPTTASPQTLLAELEFRDPNGEIQTVTGRIPLWSSKLLVGIKPQSWTASGDSLEFSALVLDLKGRPVPGAKVDVELFRRKNFSHRKRLVGGFYSYEHVTETKGLGAICSGTTDGKGLLHCSGKPASSGNLILQATVVDDAGNVASANQDVWVAGKDEWWFETGDSDRIDLLPEKKAYEPGEVAKFQVRSPFRSATVLVAVEREGVIEAHVQQISGKQPIVSVPIKGSYAPNVFVSALCVRGRLSGTKPTALFDPGKPSYRLGIAEVRVGSLAHELQVKVTPDRPSYQVRGKAQIAIKVVRADGGRLPKGAEVAVAAVDEGLLELMPNNSWKLLEAMLGRRGYEVETATAQTQVVGRRHFGLKALPAGGGGGMRSARELFDTLLAWKGRVKLDENGEATVEIPLNDSLTSFAVVAVADAGPSLFGTGRTTIRTTQDLMVLSGLPPVVRQGDWLTALFTVRNASNRAMSVSVAARPSWEPEGARAPVAVELAPGEAKELSFPVEVPGGIEKATWEVRAREEKGPESDTIKVTQQVLPAVPVQVYQATLAQVDRSYQVGVRRPEQALKGRGGLNVTLRPKLAGGLDGVTRYMRNYPYSCMEQMVSRAIALKDDALWKQVLKVLPSYLDSDGLVRYFPSSWLNGSPTLTAYLLSITNAAGRELPVAQTNKMLEGLRLFVEGKIRRESAFRTADRSLQKLAAIEALGRRGRASNDLVATVTIEPKFWPTSALLDWLSILKTTRDIPNRSQRLKEAGELLRSRLNLQGSALTFSTERSDELWWLMVSTDANAVRALLTLLDEEGWQKDLPRLARGAVARQTRGHWETTVANAWGVVALDAFSKKFEAAPVAGATTAELAGTRKTEDWGKDKKGKTLSFGWPDKAATLVLQHEGSGKPWATVLSLAAIPLKEQVSSGYHIKKSVVAVERRIKNRWSRGDVARVRLEIDAQSDMTWVAVSDPIPAGATILGSGLGRDSDLLTAGEKNRSWPVFDERGLDTYRAYYEFVPKGKLVVEYTVRFNNEGKFRLPPTRVEALYLPEMFGESPNAAVWVEK</sequence>
<dbReference type="InterPro" id="IPR011625">
    <property type="entry name" value="A2M_N_BRD"/>
</dbReference>
<dbReference type="Proteomes" id="UP000636888">
    <property type="component" value="Unassembled WGS sequence"/>
</dbReference>
<comment type="caution">
    <text evidence="5">The sequence shown here is derived from an EMBL/GenBank/DDBJ whole genome shotgun (WGS) entry which is preliminary data.</text>
</comment>
<feature type="signal peptide" evidence="2">
    <location>
        <begin position="1"/>
        <end position="21"/>
    </location>
</feature>
<evidence type="ECO:0000256" key="2">
    <source>
        <dbReference type="SAM" id="SignalP"/>
    </source>
</evidence>
<dbReference type="GO" id="GO:0004866">
    <property type="term" value="F:endopeptidase inhibitor activity"/>
    <property type="evidence" value="ECO:0007669"/>
    <property type="project" value="InterPro"/>
</dbReference>
<proteinExistence type="inferred from homology"/>
<evidence type="ECO:0000256" key="1">
    <source>
        <dbReference type="ARBA" id="ARBA00010556"/>
    </source>
</evidence>
<protein>
    <recommendedName>
        <fullName evidence="7">Alpha-2-macroglobulin</fullName>
    </recommendedName>
</protein>
<dbReference type="RefSeq" id="WP_199382300.1">
    <property type="nucleotide sequence ID" value="NZ_JAEMHM010000002.1"/>
</dbReference>
<dbReference type="SUPFAM" id="SSF48239">
    <property type="entry name" value="Terpenoid cyclases/Protein prenyltransferases"/>
    <property type="match status" value="1"/>
</dbReference>
<evidence type="ECO:0000313" key="6">
    <source>
        <dbReference type="Proteomes" id="UP000636888"/>
    </source>
</evidence>
<keyword evidence="6" id="KW-1185">Reference proteome</keyword>
<dbReference type="Pfam" id="PF01835">
    <property type="entry name" value="MG2"/>
    <property type="match status" value="1"/>
</dbReference>
<dbReference type="Pfam" id="PF11974">
    <property type="entry name" value="bMG3"/>
    <property type="match status" value="1"/>
</dbReference>
<dbReference type="Pfam" id="PF07703">
    <property type="entry name" value="A2M_BRD"/>
    <property type="match status" value="1"/>
</dbReference>
<dbReference type="Pfam" id="PF00207">
    <property type="entry name" value="A2M"/>
    <property type="match status" value="1"/>
</dbReference>
<reference evidence="5" key="1">
    <citation type="submission" date="2020-12" db="EMBL/GenBank/DDBJ databases">
        <title>Geomonas sp. Red875, isolated from river sediment.</title>
        <authorList>
            <person name="Xu Z."/>
            <person name="Zhang Z."/>
            <person name="Masuda Y."/>
            <person name="Itoh H."/>
            <person name="Senoo K."/>
        </authorList>
    </citation>
    <scope>NUCLEOTIDE SEQUENCE</scope>
    <source>
        <strain evidence="5">Red875</strain>
    </source>
</reference>
<dbReference type="InterPro" id="IPR051802">
    <property type="entry name" value="YfhM-like"/>
</dbReference>
<dbReference type="InterPro" id="IPR041246">
    <property type="entry name" value="Bact_MG10"/>
</dbReference>
<evidence type="ECO:0000259" key="3">
    <source>
        <dbReference type="SMART" id="SM01359"/>
    </source>
</evidence>